<dbReference type="EMBL" id="BMOD01000001">
    <property type="protein sequence ID" value="GGJ21363.1"/>
    <property type="molecule type" value="Genomic_DNA"/>
</dbReference>
<dbReference type="RefSeq" id="WP_188999172.1">
    <property type="nucleotide sequence ID" value="NZ_BMOD01000001.1"/>
</dbReference>
<reference evidence="2" key="1">
    <citation type="journal article" date="2019" name="Int. J. Syst. Evol. Microbiol.">
        <title>The Global Catalogue of Microorganisms (GCM) 10K type strain sequencing project: providing services to taxonomists for standard genome sequencing and annotation.</title>
        <authorList>
            <consortium name="The Broad Institute Genomics Platform"/>
            <consortium name="The Broad Institute Genome Sequencing Center for Infectious Disease"/>
            <person name="Wu L."/>
            <person name="Ma J."/>
        </authorList>
    </citation>
    <scope>NUCLEOTIDE SEQUENCE [LARGE SCALE GENOMIC DNA]</scope>
    <source>
        <strain evidence="2">JCM 14370</strain>
    </source>
</reference>
<evidence type="ECO:0000313" key="1">
    <source>
        <dbReference type="EMBL" id="GGJ21363.1"/>
    </source>
</evidence>
<accession>A0ABQ2CUF6</accession>
<evidence type="ECO:0000313" key="2">
    <source>
        <dbReference type="Proteomes" id="UP000632222"/>
    </source>
</evidence>
<evidence type="ECO:0008006" key="3">
    <source>
        <dbReference type="Google" id="ProtNLM"/>
    </source>
</evidence>
<keyword evidence="2" id="KW-1185">Reference proteome</keyword>
<sequence length="183" mass="21321">MNDQKIQKIQEILDPLLVQMRTDHPLISKLGSENLEFLTKAGLPVGSKVLDLLSSGLYFRDPDNFQILSIHNKEFIRFTGGDHRGIGCFPKSDKVYLVYQLMDDTIAHGPKIKLINTTLENFMYCLALYFDAATVESKYSYQDMKKEFQLLEPDLPFREPESYWDDMDHFWDNAILRELGEIY</sequence>
<dbReference type="Proteomes" id="UP000632222">
    <property type="component" value="Unassembled WGS sequence"/>
</dbReference>
<organism evidence="1 2">
    <name type="scientific">Deinococcus roseus</name>
    <dbReference type="NCBI Taxonomy" id="392414"/>
    <lineage>
        <taxon>Bacteria</taxon>
        <taxon>Thermotogati</taxon>
        <taxon>Deinococcota</taxon>
        <taxon>Deinococci</taxon>
        <taxon>Deinococcales</taxon>
        <taxon>Deinococcaceae</taxon>
        <taxon>Deinococcus</taxon>
    </lineage>
</organism>
<protein>
    <recommendedName>
        <fullName evidence="3">SUKH-4 immunity protein</fullName>
    </recommendedName>
</protein>
<gene>
    <name evidence="1" type="ORF">GCM10008938_04500</name>
</gene>
<proteinExistence type="predicted"/>
<name>A0ABQ2CUF6_9DEIO</name>
<comment type="caution">
    <text evidence="1">The sequence shown here is derived from an EMBL/GenBank/DDBJ whole genome shotgun (WGS) entry which is preliminary data.</text>
</comment>